<dbReference type="InterPro" id="IPR013766">
    <property type="entry name" value="Thioredoxin_domain"/>
</dbReference>
<dbReference type="InterPro" id="IPR036249">
    <property type="entry name" value="Thioredoxin-like_sf"/>
</dbReference>
<accession>A0A1L7I251</accession>
<dbReference type="GO" id="GO:0016491">
    <property type="term" value="F:oxidoreductase activity"/>
    <property type="evidence" value="ECO:0007669"/>
    <property type="project" value="InterPro"/>
</dbReference>
<evidence type="ECO:0000313" key="3">
    <source>
        <dbReference type="Proteomes" id="UP000186230"/>
    </source>
</evidence>
<dbReference type="KEGG" id="gfl:GRFL_0539"/>
<dbReference type="RefSeq" id="WP_083643161.1">
    <property type="nucleotide sequence ID" value="NZ_AMRU01000003.1"/>
</dbReference>
<dbReference type="InterPro" id="IPR050553">
    <property type="entry name" value="Thioredoxin_ResA/DsbE_sf"/>
</dbReference>
<dbReference type="STRING" id="1229726.GRFL_0539"/>
<dbReference type="PROSITE" id="PS00194">
    <property type="entry name" value="THIOREDOXIN_1"/>
    <property type="match status" value="1"/>
</dbReference>
<evidence type="ECO:0000256" key="1">
    <source>
        <dbReference type="ARBA" id="ARBA00023284"/>
    </source>
</evidence>
<dbReference type="AlphaFoldDB" id="A0A1L7I251"/>
<sequence length="642" mass="73514">MKKLTYLALAGLLTAAVSCNDQPEEDQGREIGKLHLSKSHLKPGDQVEIAYQRDGDSSEAPKAYAYYLVGSNYYPVDIELKDSSAKWMGKLQIPDSVQAVSFHFKRGEKWESNDKKGYVVALEDEENQPVAGAHASMGFFYASQGERYNIKNDSAVAMISKQMESDEDFLNQNDARYGYLLNNENSEKGQKFTESRIAYYESKDSLQAEDYSKLATFYRMHNERSKSDSITQLGIKNFPKSDLAKSDYQDKFYKTKGIANREKILAEFNEKVGAKDRTYEFMTYYLARDYAADKNYEKFYSYADSIENRQLRASLYNAVAWDLVTQDKDLEQAAEISEKSVALLKKVKDDPKEKSESYTKSQFEDDLDYNTRMFQDTHAFAEFKLGNKEKALEIMEEAYTDQISGEMTERYIQFLIANENYEKAQEKAEEILAQNRGTEKIKEYLKESYIQNEGSEADFDTYLAGIEDRANENAKEELVDQMLDEEAPAFTMKDLEGNEITLADLKGKTVILDFWATWCGPCKRSFPGMKMAVEQYGNDENVEFLFVDTFEDMPDRKDKLSDFISENDYPFHVVIDQKTSETSNKYKTASDYAITGIPTKVIIGPDGKMKFKLVGYNGNNDQLLQEIGMMIELLEEPVSPQA</sequence>
<keyword evidence="1" id="KW-0676">Redox-active center</keyword>
<dbReference type="CDD" id="cd02966">
    <property type="entry name" value="TlpA_like_family"/>
    <property type="match status" value="1"/>
</dbReference>
<protein>
    <submittedName>
        <fullName evidence="2">Uncharacterized protein</fullName>
    </submittedName>
</protein>
<dbReference type="InterPro" id="IPR000866">
    <property type="entry name" value="AhpC/TSA"/>
</dbReference>
<dbReference type="PANTHER" id="PTHR42852:SF13">
    <property type="entry name" value="PROTEIN DIPZ"/>
    <property type="match status" value="1"/>
</dbReference>
<dbReference type="Proteomes" id="UP000186230">
    <property type="component" value="Chromosome"/>
</dbReference>
<dbReference type="PROSITE" id="PS51257">
    <property type="entry name" value="PROKAR_LIPOPROTEIN"/>
    <property type="match status" value="1"/>
</dbReference>
<dbReference type="PROSITE" id="PS51352">
    <property type="entry name" value="THIOREDOXIN_2"/>
    <property type="match status" value="1"/>
</dbReference>
<reference evidence="2 3" key="1">
    <citation type="submission" date="2016-07" db="EMBL/GenBank/DDBJ databases">
        <title>Multi-omics approach to identify versatile polysaccharide utilization systems of a marine flavobacterium Gramella flava.</title>
        <authorList>
            <person name="Tang K."/>
        </authorList>
    </citation>
    <scope>NUCLEOTIDE SEQUENCE [LARGE SCALE GENOMIC DNA]</scope>
    <source>
        <strain evidence="2 3">JLT2011</strain>
    </source>
</reference>
<gene>
    <name evidence="2" type="ORF">GRFL_0539</name>
</gene>
<dbReference type="Pfam" id="PF00578">
    <property type="entry name" value="AhpC-TSA"/>
    <property type="match status" value="1"/>
</dbReference>
<dbReference type="SUPFAM" id="SSF52833">
    <property type="entry name" value="Thioredoxin-like"/>
    <property type="match status" value="1"/>
</dbReference>
<dbReference type="EMBL" id="CP016359">
    <property type="protein sequence ID" value="APU67263.1"/>
    <property type="molecule type" value="Genomic_DNA"/>
</dbReference>
<dbReference type="InterPro" id="IPR017937">
    <property type="entry name" value="Thioredoxin_CS"/>
</dbReference>
<dbReference type="OrthoDB" id="634996at2"/>
<name>A0A1L7I251_9FLAO</name>
<evidence type="ECO:0000313" key="2">
    <source>
        <dbReference type="EMBL" id="APU67263.1"/>
    </source>
</evidence>
<proteinExistence type="predicted"/>
<organism evidence="2 3">
    <name type="scientific">Christiangramia flava JLT2011</name>
    <dbReference type="NCBI Taxonomy" id="1229726"/>
    <lineage>
        <taxon>Bacteria</taxon>
        <taxon>Pseudomonadati</taxon>
        <taxon>Bacteroidota</taxon>
        <taxon>Flavobacteriia</taxon>
        <taxon>Flavobacteriales</taxon>
        <taxon>Flavobacteriaceae</taxon>
        <taxon>Christiangramia</taxon>
    </lineage>
</organism>
<keyword evidence="3" id="KW-1185">Reference proteome</keyword>
<dbReference type="GO" id="GO:0016209">
    <property type="term" value="F:antioxidant activity"/>
    <property type="evidence" value="ECO:0007669"/>
    <property type="project" value="InterPro"/>
</dbReference>
<dbReference type="Gene3D" id="3.40.30.10">
    <property type="entry name" value="Glutaredoxin"/>
    <property type="match status" value="1"/>
</dbReference>
<dbReference type="PANTHER" id="PTHR42852">
    <property type="entry name" value="THIOL:DISULFIDE INTERCHANGE PROTEIN DSBE"/>
    <property type="match status" value="1"/>
</dbReference>